<comment type="caution">
    <text evidence="1">The sequence shown here is derived from an EMBL/GenBank/DDBJ whole genome shotgun (WGS) entry which is preliminary data.</text>
</comment>
<keyword evidence="2" id="KW-1185">Reference proteome</keyword>
<evidence type="ECO:0000313" key="1">
    <source>
        <dbReference type="EMBL" id="RID82025.1"/>
    </source>
</evidence>
<organism evidence="1 2">
    <name type="scientific">Mesobacillus zeae</name>
    <dbReference type="NCBI Taxonomy" id="1917180"/>
    <lineage>
        <taxon>Bacteria</taxon>
        <taxon>Bacillati</taxon>
        <taxon>Bacillota</taxon>
        <taxon>Bacilli</taxon>
        <taxon>Bacillales</taxon>
        <taxon>Bacillaceae</taxon>
        <taxon>Mesobacillus</taxon>
    </lineage>
</organism>
<accession>A0A398AWQ3</accession>
<gene>
    <name evidence="1" type="ORF">D1970_20110</name>
</gene>
<name>A0A398AWQ3_9BACI</name>
<evidence type="ECO:0000313" key="2">
    <source>
        <dbReference type="Proteomes" id="UP000265816"/>
    </source>
</evidence>
<reference evidence="1 2" key="1">
    <citation type="submission" date="2018-08" db="EMBL/GenBank/DDBJ databases">
        <title>Bacillus jemisoniae sp. nov., Bacillus chryseoplanitiae sp. nov., Bacillus resnikiae sp. nov., and Bacillus frankliniae sp. nov., isolated from Viking spacecraft and associated surfaces.</title>
        <authorList>
            <person name="Seuylemezian A."/>
            <person name="Vaishampayan P."/>
        </authorList>
    </citation>
    <scope>NUCLEOTIDE SEQUENCE [LARGE SCALE GENOMIC DNA]</scope>
    <source>
        <strain evidence="1 2">JJ-247</strain>
    </source>
</reference>
<dbReference type="EMBL" id="QWVT01000044">
    <property type="protein sequence ID" value="RID82025.1"/>
    <property type="molecule type" value="Genomic_DNA"/>
</dbReference>
<dbReference type="AlphaFoldDB" id="A0A398AWQ3"/>
<protein>
    <submittedName>
        <fullName evidence="1">Uncharacterized protein</fullName>
    </submittedName>
</protein>
<proteinExistence type="predicted"/>
<dbReference type="Proteomes" id="UP000265816">
    <property type="component" value="Unassembled WGS sequence"/>
</dbReference>
<sequence length="67" mass="7927">MESIATGEIKKLKSVVQNQSLEMQYTRNKDFTDEAAEYYWHHLPPKAYSENRLKNRDPSLFINPKLI</sequence>